<evidence type="ECO:0000256" key="2">
    <source>
        <dbReference type="ARBA" id="ARBA00022692"/>
    </source>
</evidence>
<dbReference type="Pfam" id="PF08030">
    <property type="entry name" value="NAD_binding_6"/>
    <property type="match status" value="1"/>
</dbReference>
<dbReference type="Gene3D" id="2.40.30.10">
    <property type="entry name" value="Translation factors"/>
    <property type="match status" value="1"/>
</dbReference>
<feature type="transmembrane region" description="Helical" evidence="7">
    <location>
        <begin position="791"/>
        <end position="810"/>
    </location>
</feature>
<dbReference type="Gene3D" id="3.40.50.80">
    <property type="entry name" value="Nucleotide-binding domain of ferredoxin-NADP reductase (FNR) module"/>
    <property type="match status" value="2"/>
</dbReference>
<dbReference type="EMBL" id="MN966724">
    <property type="protein sequence ID" value="QKI80121.1"/>
    <property type="molecule type" value="Genomic_DNA"/>
</dbReference>
<feature type="compositionally biased region" description="Polar residues" evidence="6">
    <location>
        <begin position="435"/>
        <end position="467"/>
    </location>
</feature>
<dbReference type="SUPFAM" id="SSF52343">
    <property type="entry name" value="Ferredoxin reductase-like, C-terminal NADP-linked domain"/>
    <property type="match status" value="1"/>
</dbReference>
<evidence type="ECO:0000313" key="9">
    <source>
        <dbReference type="EMBL" id="QKI80121.1"/>
    </source>
</evidence>
<dbReference type="InterPro" id="IPR013112">
    <property type="entry name" value="FAD-bd_8"/>
</dbReference>
<name>A0A6M8PXE5_9FLOR</name>
<feature type="compositionally biased region" description="Basic and acidic residues" evidence="6">
    <location>
        <begin position="484"/>
        <end position="493"/>
    </location>
</feature>
<feature type="transmembrane region" description="Helical" evidence="7">
    <location>
        <begin position="23"/>
        <end position="44"/>
    </location>
</feature>
<feature type="transmembrane region" description="Helical" evidence="7">
    <location>
        <begin position="701"/>
        <end position="728"/>
    </location>
</feature>
<dbReference type="InterPro" id="IPR017927">
    <property type="entry name" value="FAD-bd_FR_type"/>
</dbReference>
<dbReference type="InterPro" id="IPR000778">
    <property type="entry name" value="Cyt_b245_heavy_chain"/>
</dbReference>
<feature type="compositionally biased region" description="Polar residues" evidence="6">
    <location>
        <begin position="417"/>
        <end position="427"/>
    </location>
</feature>
<dbReference type="GO" id="GO:0016491">
    <property type="term" value="F:oxidoreductase activity"/>
    <property type="evidence" value="ECO:0007669"/>
    <property type="project" value="UniProtKB-KW"/>
</dbReference>
<dbReference type="InterPro" id="IPR050369">
    <property type="entry name" value="RBOH/FRE"/>
</dbReference>
<feature type="compositionally biased region" description="Low complexity" evidence="6">
    <location>
        <begin position="387"/>
        <end position="400"/>
    </location>
</feature>
<dbReference type="GO" id="GO:0005886">
    <property type="term" value="C:plasma membrane"/>
    <property type="evidence" value="ECO:0007669"/>
    <property type="project" value="TreeGrafter"/>
</dbReference>
<dbReference type="SUPFAM" id="SSF63380">
    <property type="entry name" value="Riboflavin synthase domain-like"/>
    <property type="match status" value="1"/>
</dbReference>
<dbReference type="Pfam" id="PF01794">
    <property type="entry name" value="Ferric_reduct"/>
    <property type="match status" value="1"/>
</dbReference>
<evidence type="ECO:0000256" key="4">
    <source>
        <dbReference type="ARBA" id="ARBA00023002"/>
    </source>
</evidence>
<feature type="transmembrane region" description="Helical" evidence="7">
    <location>
        <begin position="748"/>
        <end position="770"/>
    </location>
</feature>
<feature type="transmembrane region" description="Helical" evidence="7">
    <location>
        <begin position="105"/>
        <end position="126"/>
    </location>
</feature>
<sequence>MTAVRSCFKRALSRIEPALQHDGVAYTFIFVHVLINVIVFFVGAAPAWQKKSQLSFTLRASGTLARAGGALLNLNSALVILVAARSTMTYLRRTILNMIVPFDKAMPAFHIVCGNALVLALVLHAGGHTVTYCTTHLSGPGFLGPTSLAISGAILTTVLVAMRVTALKRVRKRSFESFYWVHSIGSVAYFILLFMHGSHEGVPKTWMYITGPVVLYILDRLIRLLREKGSRLALAPDCAVLKGPDMVRLSIPRTFSYLAGQYCDIKVPLVSDLEWHPFTIASSPHESRMLFYIKVNGDWTRKLYALFKDRNLDHDEVMIHVRGPYGAPAQHVGQYEHVVLISGGVGATPFASITKYAHHWILNYTQRGAEASKTVSAAFTRNQSVRGTPSVPGTPTVPSGYSSTAQRSRDASRRMSRNQSYNFPHNMSRTRSRNGSRPISRSGSGNLERINSGTMLKSHSSSRTNDSVGIIIQEQRANQPTPPIHRDHSDRMSDGPVALIQDGANASGSAMRPHGMALEVPGVGQLSTDSVMQRFLDEEDIPVPDDYEADLGNPEAPIPDRRAPTMETSTSKPHMFEIIREYDSSKELLDDSDNENESGDILPSKRDISSGDFVGNGELDEGFELDGIDLESGGLELEDQILREQQTASNAYNMLGMSFGAHALMRHMHAQDAKKLRSSMVRASMNLMDDAMDATNWQERLLFYLHTVTVNWVLLWIMLVRFSVVAIGNVTSRFDIDEMGLGIYSMNALNIVDLVLGTLITGPVIGAIVMEVYMNGLSIFLGDNLGNSFDLFVLAPLLIACVVLHVLNLADVGEQIPHISKLTVFVIWPVLSLFLLWRIGRTIGSRVALAQYLKATHAKTKSLDYIWVSKTYEDDSWLIEELLPLAESNIVRLHRFITRHGPKTEPWMLDYEKIPLKTTYSRPDWDDVFGGIVERSKSGTVIGVFFCGPDKMARMIQQAAMKAMAKSVENAYQRGYLQKRGLGGSEEPAHGGSMTTARGTAAGDANSRDPAAYGCSVRISVRIENFT</sequence>
<dbReference type="CDD" id="cd06186">
    <property type="entry name" value="NOX_Duox_like_FAD_NADP"/>
    <property type="match status" value="1"/>
</dbReference>
<organism evidence="9">
    <name type="scientific">Asparagopsis taxiformis</name>
    <dbReference type="NCBI Taxonomy" id="260499"/>
    <lineage>
        <taxon>Eukaryota</taxon>
        <taxon>Rhodophyta</taxon>
        <taxon>Florideophyceae</taxon>
        <taxon>Rhodymeniophycidae</taxon>
        <taxon>Bonnemaisoniales</taxon>
        <taxon>Bonnemaisoniaceae</taxon>
        <taxon>Asparagopsis</taxon>
    </lineage>
</organism>
<feature type="region of interest" description="Disordered" evidence="6">
    <location>
        <begin position="587"/>
        <end position="609"/>
    </location>
</feature>
<evidence type="ECO:0000256" key="6">
    <source>
        <dbReference type="SAM" id="MobiDB-lite"/>
    </source>
</evidence>
<dbReference type="InterPro" id="IPR013121">
    <property type="entry name" value="Fe_red_NAD-bd_6"/>
</dbReference>
<evidence type="ECO:0000256" key="7">
    <source>
        <dbReference type="SAM" id="Phobius"/>
    </source>
</evidence>
<dbReference type="PRINTS" id="PR00466">
    <property type="entry name" value="GP91PHOX"/>
</dbReference>
<dbReference type="PROSITE" id="PS51384">
    <property type="entry name" value="FAD_FR"/>
    <property type="match status" value="1"/>
</dbReference>
<dbReference type="InterPro" id="IPR017938">
    <property type="entry name" value="Riboflavin_synthase-like_b-brl"/>
</dbReference>
<feature type="region of interest" description="Disordered" evidence="6">
    <location>
        <begin position="982"/>
        <end position="1008"/>
    </location>
</feature>
<dbReference type="PANTHER" id="PTHR11972:SF153">
    <property type="entry name" value="SUPEROXIDE-GENERATING NADPH OXIDASE HEAVY CHAIN SUBUNIT A"/>
    <property type="match status" value="1"/>
</dbReference>
<dbReference type="AlphaFoldDB" id="A0A6M8PXE5"/>
<keyword evidence="3 7" id="KW-1133">Transmembrane helix</keyword>
<evidence type="ECO:0000256" key="1">
    <source>
        <dbReference type="ARBA" id="ARBA00004141"/>
    </source>
</evidence>
<feature type="transmembrane region" description="Helical" evidence="7">
    <location>
        <begin position="816"/>
        <end position="837"/>
    </location>
</feature>
<proteinExistence type="predicted"/>
<feature type="transmembrane region" description="Helical" evidence="7">
    <location>
        <begin position="146"/>
        <end position="166"/>
    </location>
</feature>
<dbReference type="Pfam" id="PF08022">
    <property type="entry name" value="FAD_binding_8"/>
    <property type="match status" value="1"/>
</dbReference>
<dbReference type="PANTHER" id="PTHR11972">
    <property type="entry name" value="NADPH OXIDASE"/>
    <property type="match status" value="1"/>
</dbReference>
<accession>A0A6M8PXE5</accession>
<keyword evidence="5 7" id="KW-0472">Membrane</keyword>
<protein>
    <submittedName>
        <fullName evidence="9">NAD(P)H oxidase 1</fullName>
    </submittedName>
</protein>
<reference evidence="9" key="1">
    <citation type="journal article" date="2020" name="ACS Chem. Biol.">
        <title>Genetic and biochemical reconstitution of bromoform biosynthesis in Asparagopsis lends insights into seaweed ROS enzymology.</title>
        <authorList>
            <person name="Thapa H.R."/>
            <person name="Lin Z."/>
            <person name="Yi D."/>
            <person name="Smith J.E."/>
            <person name="Schmidt E.W."/>
            <person name="Agarwal V."/>
        </authorList>
    </citation>
    <scope>NUCLEOTIDE SEQUENCE</scope>
</reference>
<comment type="subcellular location">
    <subcellularLocation>
        <location evidence="1">Membrane</location>
        <topology evidence="1">Multi-pass membrane protein</topology>
    </subcellularLocation>
</comment>
<evidence type="ECO:0000256" key="3">
    <source>
        <dbReference type="ARBA" id="ARBA00022989"/>
    </source>
</evidence>
<evidence type="ECO:0000256" key="5">
    <source>
        <dbReference type="ARBA" id="ARBA00023136"/>
    </source>
</evidence>
<keyword evidence="4" id="KW-0560">Oxidoreductase</keyword>
<dbReference type="InterPro" id="IPR039261">
    <property type="entry name" value="FNR_nucleotide-bd"/>
</dbReference>
<dbReference type="InterPro" id="IPR013130">
    <property type="entry name" value="Fe3_Rdtase_TM_dom"/>
</dbReference>
<gene>
    <name evidence="9" type="primary">NOX1</name>
</gene>
<evidence type="ECO:0000259" key="8">
    <source>
        <dbReference type="PROSITE" id="PS51384"/>
    </source>
</evidence>
<feature type="domain" description="FAD-binding FR-type" evidence="8">
    <location>
        <begin position="214"/>
        <end position="331"/>
    </location>
</feature>
<feature type="region of interest" description="Disordered" evidence="6">
    <location>
        <begin position="380"/>
        <end position="512"/>
    </location>
</feature>
<feature type="transmembrane region" description="Helical" evidence="7">
    <location>
        <begin position="64"/>
        <end position="84"/>
    </location>
</feature>
<feature type="transmembrane region" description="Helical" evidence="7">
    <location>
        <begin position="178"/>
        <end position="199"/>
    </location>
</feature>
<keyword evidence="2 7" id="KW-0812">Transmembrane</keyword>